<protein>
    <recommendedName>
        <fullName evidence="1">Insertion element IS402-like domain-containing protein</fullName>
    </recommendedName>
</protein>
<dbReference type="AlphaFoldDB" id="A0A6J4JPI3"/>
<dbReference type="PANTHER" id="PTHR46637">
    <property type="entry name" value="TIS1421-TRANSPOSASE PROTEIN A"/>
    <property type="match status" value="1"/>
</dbReference>
<dbReference type="EMBL" id="CADCTC010000216">
    <property type="protein sequence ID" value="CAA9283736.1"/>
    <property type="molecule type" value="Genomic_DNA"/>
</dbReference>
<accession>A0A6J4JPI3</accession>
<proteinExistence type="predicted"/>
<dbReference type="InterPro" id="IPR025161">
    <property type="entry name" value="IS402-like_dom"/>
</dbReference>
<organism evidence="2">
    <name type="scientific">uncultured Chloroflexota bacterium</name>
    <dbReference type="NCBI Taxonomy" id="166587"/>
    <lineage>
        <taxon>Bacteria</taxon>
        <taxon>Bacillati</taxon>
        <taxon>Chloroflexota</taxon>
        <taxon>environmental samples</taxon>
    </lineage>
</organism>
<feature type="domain" description="Insertion element IS402-like" evidence="1">
    <location>
        <begin position="81"/>
        <end position="155"/>
    </location>
</feature>
<sequence>MPEVRRLLRLLRVLHGPPDSYPFHLRWSHWRRAHQATARRCHIARRARRLRDGPEPADTPAVAPSFRAQAPLAEPAGDGELTDGQWARVRALLPPPPRLGRPPLRPRDQRTIVDGLLWLVRTGASWRALPARFGSWHTAYTYFRRWDATGVWPRILHALERNHPEDPGGPTREVSL</sequence>
<dbReference type="PANTHER" id="PTHR46637:SF1">
    <property type="entry name" value="BLL5188 PROTEIN"/>
    <property type="match status" value="1"/>
</dbReference>
<gene>
    <name evidence="2" type="ORF">AVDCRST_MAG77-4073</name>
</gene>
<dbReference type="InterPro" id="IPR052909">
    <property type="entry name" value="Transposase_6_like"/>
</dbReference>
<dbReference type="Pfam" id="PF13340">
    <property type="entry name" value="DUF4096"/>
    <property type="match status" value="1"/>
</dbReference>
<evidence type="ECO:0000259" key="1">
    <source>
        <dbReference type="Pfam" id="PF13340"/>
    </source>
</evidence>
<evidence type="ECO:0000313" key="2">
    <source>
        <dbReference type="EMBL" id="CAA9283736.1"/>
    </source>
</evidence>
<reference evidence="2" key="1">
    <citation type="submission" date="2020-02" db="EMBL/GenBank/DDBJ databases">
        <authorList>
            <person name="Meier V. D."/>
        </authorList>
    </citation>
    <scope>NUCLEOTIDE SEQUENCE</scope>
    <source>
        <strain evidence="2">AVDCRST_MAG77</strain>
    </source>
</reference>
<name>A0A6J4JPI3_9CHLR</name>